<evidence type="ECO:0000313" key="11">
    <source>
        <dbReference type="EMBL" id="MBD0384235.1"/>
    </source>
</evidence>
<dbReference type="InterPro" id="IPR027417">
    <property type="entry name" value="P-loop_NTPase"/>
</dbReference>
<evidence type="ECO:0000256" key="6">
    <source>
        <dbReference type="ARBA" id="ARBA00022741"/>
    </source>
</evidence>
<evidence type="ECO:0000256" key="1">
    <source>
        <dbReference type="ARBA" id="ARBA00004202"/>
    </source>
</evidence>
<dbReference type="GO" id="GO:0005886">
    <property type="term" value="C:plasma membrane"/>
    <property type="evidence" value="ECO:0007669"/>
    <property type="project" value="UniProtKB-SubCell"/>
</dbReference>
<comment type="caution">
    <text evidence="11">The sequence shown here is derived from an EMBL/GenBank/DDBJ whole genome shotgun (WGS) entry which is preliminary data.</text>
</comment>
<dbReference type="GO" id="GO:0005524">
    <property type="term" value="F:ATP binding"/>
    <property type="evidence" value="ECO:0007669"/>
    <property type="project" value="UniProtKB-KW"/>
</dbReference>
<accession>A0A926QM21</accession>
<evidence type="ECO:0000256" key="9">
    <source>
        <dbReference type="ARBA" id="ARBA00023136"/>
    </source>
</evidence>
<evidence type="ECO:0000256" key="3">
    <source>
        <dbReference type="ARBA" id="ARBA00022448"/>
    </source>
</evidence>
<keyword evidence="12" id="KW-1185">Reference proteome</keyword>
<gene>
    <name evidence="11" type="ORF">ICC18_29735</name>
</gene>
<keyword evidence="7 11" id="KW-0067">ATP-binding</keyword>
<evidence type="ECO:0000259" key="10">
    <source>
        <dbReference type="PROSITE" id="PS50893"/>
    </source>
</evidence>
<evidence type="ECO:0000256" key="4">
    <source>
        <dbReference type="ARBA" id="ARBA00022475"/>
    </source>
</evidence>
<dbReference type="Proteomes" id="UP000650466">
    <property type="component" value="Unassembled WGS sequence"/>
</dbReference>
<evidence type="ECO:0000313" key="12">
    <source>
        <dbReference type="Proteomes" id="UP000650466"/>
    </source>
</evidence>
<dbReference type="InterPro" id="IPR003593">
    <property type="entry name" value="AAA+_ATPase"/>
</dbReference>
<comment type="subcellular location">
    <subcellularLocation>
        <location evidence="1">Cell membrane</location>
        <topology evidence="1">Peripheral membrane protein</topology>
    </subcellularLocation>
</comment>
<dbReference type="GO" id="GO:0016887">
    <property type="term" value="F:ATP hydrolysis activity"/>
    <property type="evidence" value="ECO:0007669"/>
    <property type="project" value="InterPro"/>
</dbReference>
<dbReference type="CDD" id="cd03257">
    <property type="entry name" value="ABC_NikE_OppD_transporters"/>
    <property type="match status" value="1"/>
</dbReference>
<organism evidence="11 12">
    <name type="scientific">Paenibacillus sedimenti</name>
    <dbReference type="NCBI Taxonomy" id="2770274"/>
    <lineage>
        <taxon>Bacteria</taxon>
        <taxon>Bacillati</taxon>
        <taxon>Bacillota</taxon>
        <taxon>Bacilli</taxon>
        <taxon>Bacillales</taxon>
        <taxon>Paenibacillaceae</taxon>
        <taxon>Paenibacillus</taxon>
    </lineage>
</organism>
<proteinExistence type="inferred from homology"/>
<evidence type="ECO:0000256" key="5">
    <source>
        <dbReference type="ARBA" id="ARBA00022519"/>
    </source>
</evidence>
<dbReference type="InterPro" id="IPR050388">
    <property type="entry name" value="ABC_Ni/Peptide_Import"/>
</dbReference>
<protein>
    <submittedName>
        <fullName evidence="11">ABC transporter ATP-binding protein</fullName>
    </submittedName>
</protein>
<dbReference type="PROSITE" id="PS50893">
    <property type="entry name" value="ABC_TRANSPORTER_2"/>
    <property type="match status" value="1"/>
</dbReference>
<dbReference type="Gene3D" id="3.40.50.300">
    <property type="entry name" value="P-loop containing nucleotide triphosphate hydrolases"/>
    <property type="match status" value="1"/>
</dbReference>
<dbReference type="RefSeq" id="WP_188178013.1">
    <property type="nucleotide sequence ID" value="NZ_JACVVD010000017.1"/>
</dbReference>
<keyword evidence="8" id="KW-1278">Translocase</keyword>
<comment type="similarity">
    <text evidence="2">Belongs to the ABC transporter superfamily.</text>
</comment>
<feature type="domain" description="ABC transporter" evidence="10">
    <location>
        <begin position="8"/>
        <end position="258"/>
    </location>
</feature>
<dbReference type="PANTHER" id="PTHR43297">
    <property type="entry name" value="OLIGOPEPTIDE TRANSPORT ATP-BINDING PROTEIN APPD"/>
    <property type="match status" value="1"/>
</dbReference>
<dbReference type="Pfam" id="PF00005">
    <property type="entry name" value="ABC_tran"/>
    <property type="match status" value="1"/>
</dbReference>
<name>A0A926QM21_9BACL</name>
<dbReference type="EMBL" id="JACVVD010000017">
    <property type="protein sequence ID" value="MBD0384235.1"/>
    <property type="molecule type" value="Genomic_DNA"/>
</dbReference>
<evidence type="ECO:0000256" key="2">
    <source>
        <dbReference type="ARBA" id="ARBA00005417"/>
    </source>
</evidence>
<dbReference type="InterPro" id="IPR003439">
    <property type="entry name" value="ABC_transporter-like_ATP-bd"/>
</dbReference>
<dbReference type="PANTHER" id="PTHR43297:SF14">
    <property type="entry name" value="ATPASE AAA-TYPE CORE DOMAIN-CONTAINING PROTEIN"/>
    <property type="match status" value="1"/>
</dbReference>
<keyword evidence="5" id="KW-0997">Cell inner membrane</keyword>
<dbReference type="SUPFAM" id="SSF52540">
    <property type="entry name" value="P-loop containing nucleoside triphosphate hydrolases"/>
    <property type="match status" value="1"/>
</dbReference>
<sequence length="278" mass="30623">MKRNQTVLSMTNISVDLETATRKTRLVNKVSLNVNRGEVLGIIGESGSGKTMTCMAAMGLLPRGARVTEGSILLDGEELTSLSVEERRKLRGSRISMIMQNPMTCFNPVRTIGSHFLETLGVHTNLTAKEARERAIHDLGQVNLPRPQELMRQYPFELSGGMLQRIMIAIALATNAELIIADEPTTALDTGNQKHILRELNRIREMTGAAIIVITHDLGVIAELADQVTVMYRGESVENAPVKQLFDAPAHAYTRLLLQSRLSMPNSASDEVRRGLIV</sequence>
<keyword evidence="3" id="KW-0813">Transport</keyword>
<keyword evidence="9" id="KW-0472">Membrane</keyword>
<keyword evidence="4" id="KW-1003">Cell membrane</keyword>
<dbReference type="PROSITE" id="PS00211">
    <property type="entry name" value="ABC_TRANSPORTER_1"/>
    <property type="match status" value="1"/>
</dbReference>
<dbReference type="SMART" id="SM00382">
    <property type="entry name" value="AAA"/>
    <property type="match status" value="1"/>
</dbReference>
<evidence type="ECO:0000256" key="7">
    <source>
        <dbReference type="ARBA" id="ARBA00022840"/>
    </source>
</evidence>
<dbReference type="InterPro" id="IPR017871">
    <property type="entry name" value="ABC_transporter-like_CS"/>
</dbReference>
<evidence type="ECO:0000256" key="8">
    <source>
        <dbReference type="ARBA" id="ARBA00022967"/>
    </source>
</evidence>
<dbReference type="AlphaFoldDB" id="A0A926QM21"/>
<reference evidence="11" key="1">
    <citation type="submission" date="2020-09" db="EMBL/GenBank/DDBJ databases">
        <title>Draft Genome Sequence of Paenibacillus sp. WST5.</title>
        <authorList>
            <person name="Bao Z."/>
        </authorList>
    </citation>
    <scope>NUCLEOTIDE SEQUENCE</scope>
    <source>
        <strain evidence="11">WST5</strain>
    </source>
</reference>
<keyword evidence="6" id="KW-0547">Nucleotide-binding</keyword>